<comment type="subcellular location">
    <subcellularLocation>
        <location evidence="1">Membrane</location>
        <topology evidence="1">Multi-pass membrane protein</topology>
    </subcellularLocation>
</comment>
<name>A0A914DN29_9BILA</name>
<evidence type="ECO:0000256" key="1">
    <source>
        <dbReference type="ARBA" id="ARBA00004141"/>
    </source>
</evidence>
<dbReference type="WBParaSite" id="ACRNAN_scaffold3302.g8814.t1">
    <property type="protein sequence ID" value="ACRNAN_scaffold3302.g8814.t1"/>
    <property type="gene ID" value="ACRNAN_scaffold3302.g8814"/>
</dbReference>
<evidence type="ECO:0000313" key="6">
    <source>
        <dbReference type="Proteomes" id="UP000887540"/>
    </source>
</evidence>
<feature type="transmembrane region" description="Helical" evidence="5">
    <location>
        <begin position="193"/>
        <end position="215"/>
    </location>
</feature>
<dbReference type="PANTHER" id="PTHR11040">
    <property type="entry name" value="ZINC/IRON TRANSPORTER"/>
    <property type="match status" value="1"/>
</dbReference>
<dbReference type="GO" id="GO:0005886">
    <property type="term" value="C:plasma membrane"/>
    <property type="evidence" value="ECO:0007669"/>
    <property type="project" value="TreeGrafter"/>
</dbReference>
<evidence type="ECO:0000256" key="5">
    <source>
        <dbReference type="SAM" id="Phobius"/>
    </source>
</evidence>
<evidence type="ECO:0000256" key="3">
    <source>
        <dbReference type="ARBA" id="ARBA00022989"/>
    </source>
</evidence>
<evidence type="ECO:0000256" key="4">
    <source>
        <dbReference type="ARBA" id="ARBA00023136"/>
    </source>
</evidence>
<dbReference type="GO" id="GO:0005385">
    <property type="term" value="F:zinc ion transmembrane transporter activity"/>
    <property type="evidence" value="ECO:0007669"/>
    <property type="project" value="TreeGrafter"/>
</dbReference>
<feature type="transmembrane region" description="Helical" evidence="5">
    <location>
        <begin position="43"/>
        <end position="60"/>
    </location>
</feature>
<feature type="transmembrane region" description="Helical" evidence="5">
    <location>
        <begin position="130"/>
        <end position="147"/>
    </location>
</feature>
<accession>A0A914DN29</accession>
<reference evidence="7" key="1">
    <citation type="submission" date="2022-11" db="UniProtKB">
        <authorList>
            <consortium name="WormBaseParasite"/>
        </authorList>
    </citation>
    <scope>IDENTIFICATION</scope>
</reference>
<evidence type="ECO:0000313" key="7">
    <source>
        <dbReference type="WBParaSite" id="ACRNAN_scaffold3302.g8814.t1"/>
    </source>
</evidence>
<feature type="transmembrane region" description="Helical" evidence="5">
    <location>
        <begin position="227"/>
        <end position="248"/>
    </location>
</feature>
<feature type="transmembrane region" description="Helical" evidence="5">
    <location>
        <begin position="260"/>
        <end position="279"/>
    </location>
</feature>
<keyword evidence="2 5" id="KW-0812">Transmembrane</keyword>
<dbReference type="AlphaFoldDB" id="A0A914DN29"/>
<protein>
    <submittedName>
        <fullName evidence="7">Uncharacterized protein</fullName>
    </submittedName>
</protein>
<keyword evidence="3 5" id="KW-1133">Transmembrane helix</keyword>
<keyword evidence="6" id="KW-1185">Reference proteome</keyword>
<dbReference type="PANTHER" id="PTHR11040:SF76">
    <property type="entry name" value="ZINC TRANSPORTER ZIP3"/>
    <property type="match status" value="1"/>
</dbReference>
<organism evidence="6 7">
    <name type="scientific">Acrobeloides nanus</name>
    <dbReference type="NCBI Taxonomy" id="290746"/>
    <lineage>
        <taxon>Eukaryota</taxon>
        <taxon>Metazoa</taxon>
        <taxon>Ecdysozoa</taxon>
        <taxon>Nematoda</taxon>
        <taxon>Chromadorea</taxon>
        <taxon>Rhabditida</taxon>
        <taxon>Tylenchina</taxon>
        <taxon>Cephalobomorpha</taxon>
        <taxon>Cephaloboidea</taxon>
        <taxon>Cephalobidae</taxon>
        <taxon>Acrobeloides</taxon>
    </lineage>
</organism>
<dbReference type="Proteomes" id="UP000887540">
    <property type="component" value="Unplaced"/>
</dbReference>
<proteinExistence type="predicted"/>
<feature type="transmembrane region" description="Helical" evidence="5">
    <location>
        <begin position="159"/>
        <end position="181"/>
    </location>
</feature>
<evidence type="ECO:0000256" key="2">
    <source>
        <dbReference type="ARBA" id="ARBA00022692"/>
    </source>
</evidence>
<keyword evidence="4 5" id="KW-0472">Membrane</keyword>
<sequence>MLISILTCFAGGVFLGIIFLDLLADALDSFNSLKDQKIWDVDYPLVQLIALLGFFAVYSVDEFSARIFTGSHMHNQTLVTIHPEIFDASSTNGNASPNGYRTMGSQCDIHTRHESETSDESLNALKDRRTMIKSLTFVMAIIFHSTFDGLSLGVQDSDFSILSLFFGLMVHKSVVAFSVGLRLIRCHKERTYFVVLMIFLFSITSPIFAGIGMLIENLSDNNVTKNKVSTILVSASMGTFLYISFFEMLAPERENDKGTIWNLIATFVGFGIIAVIMIWSS</sequence>
<dbReference type="Pfam" id="PF02535">
    <property type="entry name" value="Zip"/>
    <property type="match status" value="1"/>
</dbReference>
<dbReference type="InterPro" id="IPR003689">
    <property type="entry name" value="ZIP"/>
</dbReference>